<keyword evidence="5" id="KW-0456">Lyase</keyword>
<dbReference type="PANTHER" id="PTHR42937">
    <property type="match status" value="1"/>
</dbReference>
<evidence type="ECO:0000256" key="3">
    <source>
        <dbReference type="SAM" id="MobiDB-lite"/>
    </source>
</evidence>
<dbReference type="EMBL" id="WHSC02000002">
    <property type="protein sequence ID" value="MDO6120949.1"/>
    <property type="molecule type" value="Genomic_DNA"/>
</dbReference>
<dbReference type="InterPro" id="IPR001926">
    <property type="entry name" value="TrpB-like_PALP"/>
</dbReference>
<feature type="domain" description="Tryptophan synthase beta chain-like PALP" evidence="4">
    <location>
        <begin position="37"/>
        <end position="350"/>
    </location>
</feature>
<organism evidence="5 6">
    <name type="scientific">Shinella curvata</name>
    <dbReference type="NCBI Taxonomy" id="1817964"/>
    <lineage>
        <taxon>Bacteria</taxon>
        <taxon>Pseudomonadati</taxon>
        <taxon>Pseudomonadota</taxon>
        <taxon>Alphaproteobacteria</taxon>
        <taxon>Hyphomicrobiales</taxon>
        <taxon>Rhizobiaceae</taxon>
        <taxon>Shinella</taxon>
    </lineage>
</organism>
<feature type="region of interest" description="Disordered" evidence="3">
    <location>
        <begin position="1"/>
        <end position="20"/>
    </location>
</feature>
<evidence type="ECO:0000256" key="2">
    <source>
        <dbReference type="ARBA" id="ARBA00022898"/>
    </source>
</evidence>
<name>A0ABT8XBZ3_9HYPH</name>
<dbReference type="Pfam" id="PF00291">
    <property type="entry name" value="PALP"/>
    <property type="match status" value="1"/>
</dbReference>
<dbReference type="EC" id="4.3.1.15" evidence="5"/>
<dbReference type="Proteomes" id="UP001177080">
    <property type="component" value="Unassembled WGS sequence"/>
</dbReference>
<accession>A0ABT8XBZ3</accession>
<evidence type="ECO:0000259" key="4">
    <source>
        <dbReference type="Pfam" id="PF00291"/>
    </source>
</evidence>
<protein>
    <submittedName>
        <fullName evidence="5">Diaminopropionate ammonia-lyase</fullName>
        <ecNumber evidence="5">4.3.1.15</ecNumber>
    </submittedName>
</protein>
<evidence type="ECO:0000313" key="5">
    <source>
        <dbReference type="EMBL" id="MDO6120949.1"/>
    </source>
</evidence>
<dbReference type="InterPro" id="IPR036052">
    <property type="entry name" value="TrpB-like_PALP_sf"/>
</dbReference>
<keyword evidence="2" id="KW-0663">Pyridoxal phosphate</keyword>
<dbReference type="NCBIfam" id="NF006058">
    <property type="entry name" value="PRK08206.1"/>
    <property type="match status" value="1"/>
</dbReference>
<dbReference type="RefSeq" id="WP_244761622.1">
    <property type="nucleotide sequence ID" value="NZ_JALJCJ010000004.1"/>
</dbReference>
<evidence type="ECO:0000313" key="6">
    <source>
        <dbReference type="Proteomes" id="UP001177080"/>
    </source>
</evidence>
<dbReference type="CDD" id="cd00640">
    <property type="entry name" value="Trp-synth-beta_II"/>
    <property type="match status" value="1"/>
</dbReference>
<dbReference type="GO" id="GO:0008838">
    <property type="term" value="F:diaminopropionate ammonia-lyase activity"/>
    <property type="evidence" value="ECO:0007669"/>
    <property type="project" value="UniProtKB-EC"/>
</dbReference>
<sequence length="399" mass="42574">MIHFHNPQPNELTSEDKTLLGTSAPEKVRPYLSLWRDEKCTPLVPLPEIAELTGVAGVYMKDEGQRLGLGSFKALGGAYAVMTIFKRLLEQKLDQTVSVGQLLSPTARKFAPGVTFCCATDGNHGKSVAAGARILGCRSVIFIHDGVTQARADAIGADEVVRVEGNYDFSVEEAERVSREKGWQLVSDTSWPGYEQIPSIVSQGYTILAHEALIQMEQLSVQSPTHVFLQAGVGGFASSIAVNLGENIGHKNLTTIIVEPDRAACLLVSAQNGKLSAFEPGEATIMAMLECYTPSLVAWRILDAVASAFMTVSEDDARDAMRRLANRDDPIVAGESGAAGLAGLLRVAGDPEACTKLGLDRNSRILLINTEGATDPASYESIVGTAAEEVSNRAVKSAS</sequence>
<comment type="cofactor">
    <cofactor evidence="1">
        <name>pyridoxal 5'-phosphate</name>
        <dbReference type="ChEBI" id="CHEBI:597326"/>
    </cofactor>
</comment>
<dbReference type="NCBIfam" id="TIGR01747">
    <property type="entry name" value="diampropi_NH3ly"/>
    <property type="match status" value="1"/>
</dbReference>
<comment type="caution">
    <text evidence="5">The sequence shown here is derived from an EMBL/GenBank/DDBJ whole genome shotgun (WGS) entry which is preliminary data.</text>
</comment>
<proteinExistence type="predicted"/>
<dbReference type="InterPro" id="IPR010081">
    <property type="entry name" value="DiNH2opropionate_NH3_lyase"/>
</dbReference>
<evidence type="ECO:0000256" key="1">
    <source>
        <dbReference type="ARBA" id="ARBA00001933"/>
    </source>
</evidence>
<dbReference type="PANTHER" id="PTHR42937:SF1">
    <property type="entry name" value="DIAMINOPROPIONATE AMMONIA-LYASE"/>
    <property type="match status" value="1"/>
</dbReference>
<keyword evidence="6" id="KW-1185">Reference proteome</keyword>
<dbReference type="SUPFAM" id="SSF53686">
    <property type="entry name" value="Tryptophan synthase beta subunit-like PLP-dependent enzymes"/>
    <property type="match status" value="1"/>
</dbReference>
<gene>
    <name evidence="5" type="ORF">GB928_007115</name>
</gene>
<dbReference type="Gene3D" id="3.40.50.1100">
    <property type="match status" value="3"/>
</dbReference>
<reference evidence="5" key="1">
    <citation type="submission" date="2022-04" db="EMBL/GenBank/DDBJ databases">
        <title>Shinella lacus sp. nov., a novel member of the genus Shinella from water.</title>
        <authorList>
            <person name="Deng Y."/>
        </authorList>
    </citation>
    <scope>NUCLEOTIDE SEQUENCE</scope>
    <source>
        <strain evidence="5">JCM 31239</strain>
    </source>
</reference>